<dbReference type="GO" id="GO:0047617">
    <property type="term" value="F:fatty acyl-CoA hydrolase activity"/>
    <property type="evidence" value="ECO:0007669"/>
    <property type="project" value="TreeGrafter"/>
</dbReference>
<proteinExistence type="inferred from homology"/>
<dbReference type="OrthoDB" id="4819815at2"/>
<protein>
    <recommendedName>
        <fullName evidence="7">Palmitoyl-CoA hydrolase</fullName>
    </recommendedName>
</protein>
<evidence type="ECO:0000313" key="6">
    <source>
        <dbReference type="Proteomes" id="UP000282674"/>
    </source>
</evidence>
<dbReference type="SUPFAM" id="SSF53474">
    <property type="entry name" value="alpha/beta-Hydrolases"/>
    <property type="match status" value="1"/>
</dbReference>
<name>A0A3M2LU27_9ACTN</name>
<dbReference type="Pfam" id="PF08840">
    <property type="entry name" value="BAAT_C"/>
    <property type="match status" value="1"/>
</dbReference>
<evidence type="ECO:0008006" key="7">
    <source>
        <dbReference type="Google" id="ProtNLM"/>
    </source>
</evidence>
<evidence type="ECO:0000313" key="5">
    <source>
        <dbReference type="EMBL" id="RMI40616.1"/>
    </source>
</evidence>
<dbReference type="InterPro" id="IPR014940">
    <property type="entry name" value="BAAT_C"/>
</dbReference>
<dbReference type="PANTHER" id="PTHR10824:SF4">
    <property type="entry name" value="ACYL-COENZYME A THIOESTERASE 1-LIKE"/>
    <property type="match status" value="1"/>
</dbReference>
<dbReference type="InterPro" id="IPR016662">
    <property type="entry name" value="Acyl-CoA_thioEstase_long-chain"/>
</dbReference>
<comment type="similarity">
    <text evidence="1">Belongs to the C/M/P thioester hydrolase family.</text>
</comment>
<evidence type="ECO:0000259" key="3">
    <source>
        <dbReference type="Pfam" id="PF04775"/>
    </source>
</evidence>
<evidence type="ECO:0000256" key="2">
    <source>
        <dbReference type="PIRSR" id="PIRSR016521-1"/>
    </source>
</evidence>
<comment type="caution">
    <text evidence="5">The sequence shown here is derived from an EMBL/GenBank/DDBJ whole genome shotgun (WGS) entry which is preliminary data.</text>
</comment>
<dbReference type="Pfam" id="PF04775">
    <property type="entry name" value="Bile_Hydr_Trans"/>
    <property type="match status" value="1"/>
</dbReference>
<feature type="active site" description="Charge relay system" evidence="2">
    <location>
        <position position="369"/>
    </location>
</feature>
<dbReference type="PIRSF" id="PIRSF016521">
    <property type="entry name" value="Acyl-CoA_hydro"/>
    <property type="match status" value="1"/>
</dbReference>
<dbReference type="Gene3D" id="3.40.50.1820">
    <property type="entry name" value="alpha/beta hydrolase"/>
    <property type="match status" value="1"/>
</dbReference>
<sequence length="421" mass="44022">MHAFGGYVLRLGSTAGAVLLGGSLLAGCGQAHSTHAVLNVDEPTALVDRAVHISVSGLRAKDRISVTATASDYQGKPWRGEATYRADAHGVVDLERDRPASGTYAGVDGMGLFWSMNPPSGDPDQQGYYLQEPSFQVTIGVTSHGKRLAQRTLTRQWLASGVTQKTFIPAADKLSGHLYLPPAGTPRHPGVLLIGGSEGGDSGLEEAGLLASHGYPTLSVAYFAGPGLPKYLENIPIEYFARAARLLASQPGVDPAHLIVQGYSRGSEAALLVAQLYPGIVHGVIDYSPSANAGAGFPDNTGSAWTNGGHQIALGPIPVDHISGPVLAIAGSEDKLWVSEVSVRQIMSELDAAHDRFPHRALVYPGAGHGVGTYPNVADGTKLRHPVTGALTDMGGSRPTNAVAKRQSWDQVLGFLAGLGR</sequence>
<dbReference type="InterPro" id="IPR006862">
    <property type="entry name" value="Thio_Ohase/aa_AcTrfase"/>
</dbReference>
<feature type="active site" description="Charge relay system" evidence="2">
    <location>
        <position position="334"/>
    </location>
</feature>
<dbReference type="Proteomes" id="UP000282674">
    <property type="component" value="Unassembled WGS sequence"/>
</dbReference>
<organism evidence="5 6">
    <name type="scientific">Actinomadura harenae</name>
    <dbReference type="NCBI Taxonomy" id="2483351"/>
    <lineage>
        <taxon>Bacteria</taxon>
        <taxon>Bacillati</taxon>
        <taxon>Actinomycetota</taxon>
        <taxon>Actinomycetes</taxon>
        <taxon>Streptosporangiales</taxon>
        <taxon>Thermomonosporaceae</taxon>
        <taxon>Actinomadura</taxon>
    </lineage>
</organism>
<feature type="domain" description="BAAT/Acyl-CoA thioester hydrolase C-terminal" evidence="4">
    <location>
        <begin position="317"/>
        <end position="416"/>
    </location>
</feature>
<dbReference type="EMBL" id="RFFG01000052">
    <property type="protein sequence ID" value="RMI40616.1"/>
    <property type="molecule type" value="Genomic_DNA"/>
</dbReference>
<dbReference type="GO" id="GO:0006637">
    <property type="term" value="P:acyl-CoA metabolic process"/>
    <property type="evidence" value="ECO:0007669"/>
    <property type="project" value="InterPro"/>
</dbReference>
<gene>
    <name evidence="5" type="ORF">EBO15_26090</name>
</gene>
<evidence type="ECO:0000256" key="1">
    <source>
        <dbReference type="ARBA" id="ARBA00006538"/>
    </source>
</evidence>
<feature type="active site" description="Charge relay system" evidence="2">
    <location>
        <position position="264"/>
    </location>
</feature>
<dbReference type="PANTHER" id="PTHR10824">
    <property type="entry name" value="ACYL-COENZYME A THIOESTERASE-RELATED"/>
    <property type="match status" value="1"/>
</dbReference>
<dbReference type="InterPro" id="IPR029058">
    <property type="entry name" value="AB_hydrolase_fold"/>
</dbReference>
<reference evidence="5 6" key="1">
    <citation type="submission" date="2018-10" db="EMBL/GenBank/DDBJ databases">
        <title>Isolation from soil.</title>
        <authorList>
            <person name="Hu J."/>
        </authorList>
    </citation>
    <scope>NUCLEOTIDE SEQUENCE [LARGE SCALE GENOMIC DNA]</scope>
    <source>
        <strain evidence="5 6">NEAU-Ht49</strain>
    </source>
</reference>
<dbReference type="AlphaFoldDB" id="A0A3M2LU27"/>
<accession>A0A3M2LU27</accession>
<keyword evidence="6" id="KW-1185">Reference proteome</keyword>
<dbReference type="GO" id="GO:0006631">
    <property type="term" value="P:fatty acid metabolic process"/>
    <property type="evidence" value="ECO:0007669"/>
    <property type="project" value="TreeGrafter"/>
</dbReference>
<dbReference type="InterPro" id="IPR042490">
    <property type="entry name" value="Thio_Ohase/BAAT_N"/>
</dbReference>
<dbReference type="Gene3D" id="2.60.40.2240">
    <property type="entry name" value="Acyl-CoA thioester hydrolase/BAAT N-terminal domain"/>
    <property type="match status" value="1"/>
</dbReference>
<feature type="domain" description="Acyl-CoA thioester hydrolase/bile acid-CoA amino acid N-acetyltransferase" evidence="3">
    <location>
        <begin position="48"/>
        <end position="165"/>
    </location>
</feature>
<evidence type="ECO:0000259" key="4">
    <source>
        <dbReference type="Pfam" id="PF08840"/>
    </source>
</evidence>